<dbReference type="PRINTS" id="PR00344">
    <property type="entry name" value="BCTRLSENSOR"/>
</dbReference>
<gene>
    <name evidence="9" type="primary">bdfA</name>
    <name evidence="9" type="ORF">IZ6_28490</name>
</gene>
<dbReference type="Pfam" id="PF00512">
    <property type="entry name" value="HisKA"/>
    <property type="match status" value="1"/>
</dbReference>
<dbReference type="GO" id="GO:0009927">
    <property type="term" value="F:histidine phosphotransfer kinase activity"/>
    <property type="evidence" value="ECO:0007669"/>
    <property type="project" value="TreeGrafter"/>
</dbReference>
<keyword evidence="7" id="KW-0472">Membrane</keyword>
<evidence type="ECO:0000313" key="9">
    <source>
        <dbReference type="EMBL" id="BCJ92114.1"/>
    </source>
</evidence>
<dbReference type="SMART" id="SM00388">
    <property type="entry name" value="HisKA"/>
    <property type="match status" value="1"/>
</dbReference>
<keyword evidence="10" id="KW-1185">Reference proteome</keyword>
<reference evidence="9 10" key="1">
    <citation type="submission" date="2020-08" db="EMBL/GenBank/DDBJ databases">
        <title>Genome sequence of Rhizobiales bacterium strain IZ6.</title>
        <authorList>
            <person name="Nakai R."/>
            <person name="Naganuma T."/>
        </authorList>
    </citation>
    <scope>NUCLEOTIDE SEQUENCE [LARGE SCALE GENOMIC DNA]</scope>
    <source>
        <strain evidence="9 10">IZ6</strain>
    </source>
</reference>
<organism evidence="9 10">
    <name type="scientific">Terrihabitans soli</name>
    <dbReference type="NCBI Taxonomy" id="708113"/>
    <lineage>
        <taxon>Bacteria</taxon>
        <taxon>Pseudomonadati</taxon>
        <taxon>Pseudomonadota</taxon>
        <taxon>Alphaproteobacteria</taxon>
        <taxon>Hyphomicrobiales</taxon>
        <taxon>Terrihabitans</taxon>
    </lineage>
</organism>
<keyword evidence="5 9" id="KW-0418">Kinase</keyword>
<evidence type="ECO:0000256" key="3">
    <source>
        <dbReference type="ARBA" id="ARBA00022553"/>
    </source>
</evidence>
<dbReference type="InterPro" id="IPR000014">
    <property type="entry name" value="PAS"/>
</dbReference>
<dbReference type="SUPFAM" id="SSF55874">
    <property type="entry name" value="ATPase domain of HSP90 chaperone/DNA topoisomerase II/histidine kinase"/>
    <property type="match status" value="1"/>
</dbReference>
<evidence type="ECO:0000256" key="5">
    <source>
        <dbReference type="ARBA" id="ARBA00022777"/>
    </source>
</evidence>
<dbReference type="Proteomes" id="UP000515317">
    <property type="component" value="Chromosome"/>
</dbReference>
<dbReference type="InterPro" id="IPR036890">
    <property type="entry name" value="HATPase_C_sf"/>
</dbReference>
<dbReference type="SUPFAM" id="SSF47384">
    <property type="entry name" value="Homodimeric domain of signal transducing histidine kinase"/>
    <property type="match status" value="1"/>
</dbReference>
<keyword evidence="3" id="KW-0597">Phosphoprotein</keyword>
<feature type="coiled-coil region" evidence="6">
    <location>
        <begin position="185"/>
        <end position="212"/>
    </location>
</feature>
<evidence type="ECO:0000256" key="2">
    <source>
        <dbReference type="ARBA" id="ARBA00012438"/>
    </source>
</evidence>
<dbReference type="PROSITE" id="PS50109">
    <property type="entry name" value="HIS_KIN"/>
    <property type="match status" value="1"/>
</dbReference>
<dbReference type="KEGG" id="tso:IZ6_28490"/>
<evidence type="ECO:0000256" key="1">
    <source>
        <dbReference type="ARBA" id="ARBA00000085"/>
    </source>
</evidence>
<name>A0A6S6QNL2_9HYPH</name>
<dbReference type="Gene3D" id="3.30.450.20">
    <property type="entry name" value="PAS domain"/>
    <property type="match status" value="2"/>
</dbReference>
<dbReference type="CDD" id="cd00075">
    <property type="entry name" value="HATPase"/>
    <property type="match status" value="1"/>
</dbReference>
<proteinExistence type="predicted"/>
<dbReference type="SMART" id="SM00091">
    <property type="entry name" value="PAS"/>
    <property type="match status" value="3"/>
</dbReference>
<dbReference type="RefSeq" id="WP_225873919.1">
    <property type="nucleotide sequence ID" value="NZ_AP023361.1"/>
</dbReference>
<dbReference type="Gene3D" id="3.30.565.10">
    <property type="entry name" value="Histidine kinase-like ATPase, C-terminal domain"/>
    <property type="match status" value="1"/>
</dbReference>
<keyword evidence="7" id="KW-1133">Transmembrane helix</keyword>
<protein>
    <recommendedName>
        <fullName evidence="2">histidine kinase</fullName>
        <ecNumber evidence="2">2.7.13.3</ecNumber>
    </recommendedName>
</protein>
<dbReference type="PANTHER" id="PTHR43047">
    <property type="entry name" value="TWO-COMPONENT HISTIDINE PROTEIN KINASE"/>
    <property type="match status" value="1"/>
</dbReference>
<evidence type="ECO:0000256" key="6">
    <source>
        <dbReference type="SAM" id="Coils"/>
    </source>
</evidence>
<dbReference type="InterPro" id="IPR005467">
    <property type="entry name" value="His_kinase_dom"/>
</dbReference>
<dbReference type="EMBL" id="AP023361">
    <property type="protein sequence ID" value="BCJ92114.1"/>
    <property type="molecule type" value="Genomic_DNA"/>
</dbReference>
<dbReference type="Pfam" id="PF12860">
    <property type="entry name" value="PAS_7"/>
    <property type="match status" value="2"/>
</dbReference>
<dbReference type="InterPro" id="IPR004358">
    <property type="entry name" value="Sig_transdc_His_kin-like_C"/>
</dbReference>
<evidence type="ECO:0000256" key="4">
    <source>
        <dbReference type="ARBA" id="ARBA00022679"/>
    </source>
</evidence>
<dbReference type="SUPFAM" id="SSF55785">
    <property type="entry name" value="PYP-like sensor domain (PAS domain)"/>
    <property type="match status" value="3"/>
</dbReference>
<accession>A0A6S6QNL2</accession>
<evidence type="ECO:0000259" key="8">
    <source>
        <dbReference type="PROSITE" id="PS50109"/>
    </source>
</evidence>
<dbReference type="CDD" id="cd00082">
    <property type="entry name" value="HisKA"/>
    <property type="match status" value="1"/>
</dbReference>
<dbReference type="InterPro" id="IPR036097">
    <property type="entry name" value="HisK_dim/P_sf"/>
</dbReference>
<dbReference type="GO" id="GO:0005886">
    <property type="term" value="C:plasma membrane"/>
    <property type="evidence" value="ECO:0007669"/>
    <property type="project" value="TreeGrafter"/>
</dbReference>
<dbReference type="Gene3D" id="1.10.287.130">
    <property type="match status" value="1"/>
</dbReference>
<dbReference type="GO" id="GO:0000155">
    <property type="term" value="F:phosphorelay sensor kinase activity"/>
    <property type="evidence" value="ECO:0007669"/>
    <property type="project" value="InterPro"/>
</dbReference>
<dbReference type="AlphaFoldDB" id="A0A6S6QNL2"/>
<dbReference type="InterPro" id="IPR035965">
    <property type="entry name" value="PAS-like_dom_sf"/>
</dbReference>
<keyword evidence="7" id="KW-0812">Transmembrane</keyword>
<dbReference type="SMART" id="SM00387">
    <property type="entry name" value="HATPase_c"/>
    <property type="match status" value="1"/>
</dbReference>
<evidence type="ECO:0000256" key="7">
    <source>
        <dbReference type="SAM" id="Phobius"/>
    </source>
</evidence>
<dbReference type="Pfam" id="PF02518">
    <property type="entry name" value="HATPase_c"/>
    <property type="match status" value="1"/>
</dbReference>
<keyword evidence="6" id="KW-0175">Coiled coil</keyword>
<feature type="transmembrane region" description="Helical" evidence="7">
    <location>
        <begin position="41"/>
        <end position="60"/>
    </location>
</feature>
<keyword evidence="4" id="KW-0808">Transferase</keyword>
<comment type="catalytic activity">
    <reaction evidence="1">
        <text>ATP + protein L-histidine = ADP + protein N-phospho-L-histidine.</text>
        <dbReference type="EC" id="2.7.13.3"/>
    </reaction>
</comment>
<dbReference type="InterPro" id="IPR003594">
    <property type="entry name" value="HATPase_dom"/>
</dbReference>
<dbReference type="EC" id="2.7.13.3" evidence="2"/>
<evidence type="ECO:0000313" key="10">
    <source>
        <dbReference type="Proteomes" id="UP000515317"/>
    </source>
</evidence>
<sequence>MPMGGERSIVATGVGLAVLSSDTAAAQMSFALQPQQYGIGWVAVSLGLLLATTATAALYARQRSRANMTESVLRKIIADLRARVDRAEALTASEPQIVVTFGAPGEEPEISGSLPAGMSLPSGRMVLAFERWLSSDAADNVEDRLAALLDRGESFESLVVTRKGEHVIVEGRAAGGRAVMRIKSLAGEKLALAELRTRHEEMQRELKRFQVLLDRLPQPAWLRDGEGKIAWSNTAYAATVDASGAVAIGPDILEEPARRKAAQATSSGHAFHERTPVVTHGERRVFDVFEAPHEGGSAGMAVDMTELESLRNELIRRIESHRKTLDELATGVAIFAQNQRLVFYNQAFRQLWKLDPAFLSHEPTDSSILDRLRADELLPEPPDFRAWKLQLLEAYRSVEPREHWWHLPDGRTLRVVQTPNPEGGVTYLFDDVSERINLESRYNALTRVQRETLDHLRDAVAVFGSDGRLRLHNPNFSKMWRLSDEALAAEPHATRVFDMCSRLHEPDEPWDLLRTAVTAIPETRKPVYGRIERRDGVTIDISTVPLPDGATLVTFSDVTAAISVERALTERNEALETAGLLKSNFVKHVSYELRAPLTNVIGFAQLLADPSTGSLNERQREYAGHVLDSSAGLYAIINDILDLTTIDAGTMELDLSNVDIKTAVNAAVEGISGRLAPGMTLDIQIPPGIGSFIADEKRVRQVLFNLLSNAIGFSPEDKPVKLSAERADGKIYFRVTDQGPGMDAEQIAKAFDRFESRTEGSRHRGVGLGLSIVRSFVELHGGWVEIDSTPGKGTTVTCIFPTGGSGPRGGAAI</sequence>
<dbReference type="InterPro" id="IPR003661">
    <property type="entry name" value="HisK_dim/P_dom"/>
</dbReference>
<dbReference type="PANTHER" id="PTHR43047:SF72">
    <property type="entry name" value="OSMOSENSING HISTIDINE PROTEIN KINASE SLN1"/>
    <property type="match status" value="1"/>
</dbReference>
<feature type="domain" description="Histidine kinase" evidence="8">
    <location>
        <begin position="588"/>
        <end position="804"/>
    </location>
</feature>